<comment type="caution">
    <text evidence="2">The sequence shown here is derived from an EMBL/GenBank/DDBJ whole genome shotgun (WGS) entry which is preliminary data.</text>
</comment>
<keyword evidence="1" id="KW-0732">Signal</keyword>
<dbReference type="NCBIfam" id="NF038094">
    <property type="entry name" value="CueP_fam"/>
    <property type="match status" value="1"/>
</dbReference>
<dbReference type="EMBL" id="JBHRZF010000191">
    <property type="protein sequence ID" value="MFC3862391.1"/>
    <property type="molecule type" value="Genomic_DNA"/>
</dbReference>
<sequence>MNKLTLTLLVSLGSGALWAAAQNAAPNAAQLRGLTPQQALAKANQWRGAGGLQSFVTSEAVVFRFPGQDPTTVALPARTMVIAIAPYMTRTHPCKTHFMSGCQGEMVNTAVAVLVKNQAGKTVLNKTMKTMANGFLELWLDRDQTYQVTLKAAGKTTTGILNTQAGSDTCVTTLKLQ</sequence>
<evidence type="ECO:0000256" key="1">
    <source>
        <dbReference type="SAM" id="SignalP"/>
    </source>
</evidence>
<evidence type="ECO:0000313" key="2">
    <source>
        <dbReference type="EMBL" id="MFC3862391.1"/>
    </source>
</evidence>
<dbReference type="Proteomes" id="UP001595748">
    <property type="component" value="Unassembled WGS sequence"/>
</dbReference>
<name>A0ABV8ACQ8_9DEIO</name>
<reference evidence="3" key="1">
    <citation type="journal article" date="2019" name="Int. J. Syst. Evol. Microbiol.">
        <title>The Global Catalogue of Microorganisms (GCM) 10K type strain sequencing project: providing services to taxonomists for standard genome sequencing and annotation.</title>
        <authorList>
            <consortium name="The Broad Institute Genomics Platform"/>
            <consortium name="The Broad Institute Genome Sequencing Center for Infectious Disease"/>
            <person name="Wu L."/>
            <person name="Ma J."/>
        </authorList>
    </citation>
    <scope>NUCLEOTIDE SEQUENCE [LARGE SCALE GENOMIC DNA]</scope>
    <source>
        <strain evidence="3">CCTCC AB 2013263</strain>
    </source>
</reference>
<protein>
    <submittedName>
        <fullName evidence="2">CueP family metal-binding protein</fullName>
    </submittedName>
</protein>
<dbReference type="RefSeq" id="WP_380080224.1">
    <property type="nucleotide sequence ID" value="NZ_JBHRZF010000191.1"/>
</dbReference>
<gene>
    <name evidence="2" type="ORF">ACFOPQ_16635</name>
</gene>
<accession>A0ABV8ACQ8</accession>
<feature type="signal peptide" evidence="1">
    <location>
        <begin position="1"/>
        <end position="19"/>
    </location>
</feature>
<dbReference type="Pfam" id="PF21172">
    <property type="entry name" value="CueP"/>
    <property type="match status" value="1"/>
</dbReference>
<evidence type="ECO:0000313" key="3">
    <source>
        <dbReference type="Proteomes" id="UP001595748"/>
    </source>
</evidence>
<feature type="chain" id="PRO_5045297887" evidence="1">
    <location>
        <begin position="20"/>
        <end position="177"/>
    </location>
</feature>
<organism evidence="2 3">
    <name type="scientific">Deinococcus antarcticus</name>
    <dbReference type="NCBI Taxonomy" id="1298767"/>
    <lineage>
        <taxon>Bacteria</taxon>
        <taxon>Thermotogati</taxon>
        <taxon>Deinococcota</taxon>
        <taxon>Deinococci</taxon>
        <taxon>Deinococcales</taxon>
        <taxon>Deinococcaceae</taxon>
        <taxon>Deinococcus</taxon>
    </lineage>
</organism>
<dbReference type="Gene3D" id="2.60.40.3700">
    <property type="match status" value="1"/>
</dbReference>
<dbReference type="InterPro" id="IPR047808">
    <property type="entry name" value="CueP-like"/>
</dbReference>
<keyword evidence="3" id="KW-1185">Reference proteome</keyword>
<proteinExistence type="predicted"/>